<organism evidence="2 3">
    <name type="scientific">Elysia crispata</name>
    <name type="common">lettuce slug</name>
    <dbReference type="NCBI Taxonomy" id="231223"/>
    <lineage>
        <taxon>Eukaryota</taxon>
        <taxon>Metazoa</taxon>
        <taxon>Spiralia</taxon>
        <taxon>Lophotrochozoa</taxon>
        <taxon>Mollusca</taxon>
        <taxon>Gastropoda</taxon>
        <taxon>Heterobranchia</taxon>
        <taxon>Euthyneura</taxon>
        <taxon>Panpulmonata</taxon>
        <taxon>Sacoglossa</taxon>
        <taxon>Placobranchoidea</taxon>
        <taxon>Plakobranchidae</taxon>
        <taxon>Elysia</taxon>
    </lineage>
</organism>
<protein>
    <submittedName>
        <fullName evidence="2">Uncharacterized protein</fullName>
    </submittedName>
</protein>
<accession>A0AAE0Y2T4</accession>
<dbReference type="Proteomes" id="UP001283361">
    <property type="component" value="Unassembled WGS sequence"/>
</dbReference>
<proteinExistence type="predicted"/>
<feature type="compositionally biased region" description="Basic and acidic residues" evidence="1">
    <location>
        <begin position="9"/>
        <end position="22"/>
    </location>
</feature>
<feature type="region of interest" description="Disordered" evidence="1">
    <location>
        <begin position="1"/>
        <end position="35"/>
    </location>
</feature>
<evidence type="ECO:0000256" key="1">
    <source>
        <dbReference type="SAM" id="MobiDB-lite"/>
    </source>
</evidence>
<evidence type="ECO:0000313" key="3">
    <source>
        <dbReference type="Proteomes" id="UP001283361"/>
    </source>
</evidence>
<dbReference type="AlphaFoldDB" id="A0AAE0Y2T4"/>
<name>A0AAE0Y2T4_9GAST</name>
<sequence length="142" mass="15329">MDISSSEASETRCRAGKQKDDGELGSCSTPTDGLRPGVRMFDQRRLFLCSDHLEVDGRTPEVCETDGSGPMEDKKGETVSNIVMLVKAGELMQWSKVDSPSRAAHAPGSHCQPGVLSRLKVAKVILLGGMSSRSQQTPDKPR</sequence>
<comment type="caution">
    <text evidence="2">The sequence shown here is derived from an EMBL/GenBank/DDBJ whole genome shotgun (WGS) entry which is preliminary data.</text>
</comment>
<reference evidence="2" key="1">
    <citation type="journal article" date="2023" name="G3 (Bethesda)">
        <title>A reference genome for the long-term kleptoplast-retaining sea slug Elysia crispata morphotype clarki.</title>
        <authorList>
            <person name="Eastman K.E."/>
            <person name="Pendleton A.L."/>
            <person name="Shaikh M.A."/>
            <person name="Suttiyut T."/>
            <person name="Ogas R."/>
            <person name="Tomko P."/>
            <person name="Gavelis G."/>
            <person name="Widhalm J.R."/>
            <person name="Wisecaver J.H."/>
        </authorList>
    </citation>
    <scope>NUCLEOTIDE SEQUENCE</scope>
    <source>
        <strain evidence="2">ECLA1</strain>
    </source>
</reference>
<keyword evidence="3" id="KW-1185">Reference proteome</keyword>
<gene>
    <name evidence="2" type="ORF">RRG08_047801</name>
</gene>
<dbReference type="EMBL" id="JAWDGP010007030">
    <property type="protein sequence ID" value="KAK3731106.1"/>
    <property type="molecule type" value="Genomic_DNA"/>
</dbReference>
<evidence type="ECO:0000313" key="2">
    <source>
        <dbReference type="EMBL" id="KAK3731106.1"/>
    </source>
</evidence>